<evidence type="ECO:0008006" key="3">
    <source>
        <dbReference type="Google" id="ProtNLM"/>
    </source>
</evidence>
<comment type="caution">
    <text evidence="1">The sequence shown here is derived from an EMBL/GenBank/DDBJ whole genome shotgun (WGS) entry which is preliminary data.</text>
</comment>
<proteinExistence type="predicted"/>
<dbReference type="InterPro" id="IPR036270">
    <property type="entry name" value="UPF0358_sf"/>
</dbReference>
<keyword evidence="2" id="KW-1185">Reference proteome</keyword>
<organism evidence="1 2">
    <name type="scientific">Ligilactobacillus salitolerans</name>
    <dbReference type="NCBI Taxonomy" id="1808352"/>
    <lineage>
        <taxon>Bacteria</taxon>
        <taxon>Bacillati</taxon>
        <taxon>Bacillota</taxon>
        <taxon>Bacilli</taxon>
        <taxon>Lactobacillales</taxon>
        <taxon>Lactobacillaceae</taxon>
        <taxon>Ligilactobacillus</taxon>
    </lineage>
</organism>
<dbReference type="Proteomes" id="UP000286848">
    <property type="component" value="Unassembled WGS sequence"/>
</dbReference>
<dbReference type="EMBL" id="BFFP01000004">
    <property type="protein sequence ID" value="GBG93919.1"/>
    <property type="molecule type" value="Genomic_DNA"/>
</dbReference>
<dbReference type="RefSeq" id="WP_124974863.1">
    <property type="nucleotide sequence ID" value="NZ_BFFP01000004.1"/>
</dbReference>
<sequence length="95" mass="10235">MKQAVTKNDAISALIDSAAGIRRLIGNQKAALCLTECPAFDDVADTRIYGFSCQVRFVVACGLLSQREGDQMVTDLENDLAAIKQEASKRAAQSK</sequence>
<protein>
    <recommendedName>
        <fullName evidence="3">DUF1507 domain-containing protein</fullName>
    </recommendedName>
</protein>
<evidence type="ECO:0000313" key="1">
    <source>
        <dbReference type="EMBL" id="GBG93919.1"/>
    </source>
</evidence>
<name>A0A401IQU8_9LACO</name>
<dbReference type="Gene3D" id="1.10.287.750">
    <property type="entry name" value="SO2669-like"/>
    <property type="match status" value="1"/>
</dbReference>
<dbReference type="InterPro" id="IPR009983">
    <property type="entry name" value="UPF0358"/>
</dbReference>
<dbReference type="OrthoDB" id="2135235at2"/>
<dbReference type="AlphaFoldDB" id="A0A401IQU8"/>
<dbReference type="Pfam" id="PF07408">
    <property type="entry name" value="DUF1507"/>
    <property type="match status" value="1"/>
</dbReference>
<accession>A0A401IQU8</accession>
<evidence type="ECO:0000313" key="2">
    <source>
        <dbReference type="Proteomes" id="UP000286848"/>
    </source>
</evidence>
<reference evidence="1 2" key="1">
    <citation type="journal article" date="2019" name="Int. J. Syst. Evol. Microbiol.">
        <title>Lactobacillus salitolerans sp. nov., a novel lactic acid bacterium isolated from spent mushroom substrates.</title>
        <authorList>
            <person name="Tohno M."/>
            <person name="Tanizawa Y."/>
            <person name="Kojima Y."/>
            <person name="Sakamoto M."/>
            <person name="Nakamura Y."/>
            <person name="Ohkuma M."/>
            <person name="Kobayashi H."/>
        </authorList>
    </citation>
    <scope>NUCLEOTIDE SEQUENCE [LARGE SCALE GENOMIC DNA]</scope>
    <source>
        <strain evidence="1 2">YK43</strain>
    </source>
</reference>
<gene>
    <name evidence="1" type="ORF">LFYK43_03780</name>
</gene>
<dbReference type="SUPFAM" id="SSF140404">
    <property type="entry name" value="EF2458-like"/>
    <property type="match status" value="1"/>
</dbReference>